<sequence length="90" mass="9877">MVETVLFENERVLDRSAVADYLRSLADSLEEGSDVTLSAGEQSVTLAPPSQLEFEVKAEREGPAEGNGELSIEVELEWPEHATDDELSIE</sequence>
<reference evidence="3" key="1">
    <citation type="submission" date="2021-06" db="EMBL/GenBank/DDBJ databases">
        <title>New haloarchaea isolates fom saline soil.</title>
        <authorList>
            <person name="Duran-Viseras A."/>
            <person name="Sanchez-Porro C.S."/>
            <person name="Ventosa A."/>
        </authorList>
    </citation>
    <scope>NUCLEOTIDE SEQUENCE</scope>
    <source>
        <strain evidence="3">JCM 18369</strain>
    </source>
</reference>
<dbReference type="InterPro" id="IPR027598">
    <property type="entry name" value="Amphi-Trp_dom"/>
</dbReference>
<evidence type="ECO:0000256" key="1">
    <source>
        <dbReference type="SAM" id="MobiDB-lite"/>
    </source>
</evidence>
<dbReference type="Pfam" id="PF20068">
    <property type="entry name" value="Amphi-Trp"/>
    <property type="match status" value="1"/>
</dbReference>
<feature type="region of interest" description="Disordered" evidence="1">
    <location>
        <begin position="32"/>
        <end position="90"/>
    </location>
</feature>
<protein>
    <submittedName>
        <fullName evidence="3">Amphi-Trp domain-containing protein</fullName>
    </submittedName>
</protein>
<dbReference type="AlphaFoldDB" id="A0AA41G437"/>
<accession>A0AA41G437</accession>
<dbReference type="EMBL" id="JAHQXE010000005">
    <property type="protein sequence ID" value="MBV0903274.1"/>
    <property type="molecule type" value="Genomic_DNA"/>
</dbReference>
<organism evidence="3 4">
    <name type="scientific">Haloarcula salina</name>
    <dbReference type="NCBI Taxonomy" id="1429914"/>
    <lineage>
        <taxon>Archaea</taxon>
        <taxon>Methanobacteriati</taxon>
        <taxon>Methanobacteriota</taxon>
        <taxon>Stenosarchaea group</taxon>
        <taxon>Halobacteria</taxon>
        <taxon>Halobacteriales</taxon>
        <taxon>Haloarculaceae</taxon>
        <taxon>Haloarcula</taxon>
    </lineage>
</organism>
<evidence type="ECO:0000313" key="3">
    <source>
        <dbReference type="EMBL" id="MBV0903274.1"/>
    </source>
</evidence>
<feature type="compositionally biased region" description="Polar residues" evidence="1">
    <location>
        <begin position="35"/>
        <end position="45"/>
    </location>
</feature>
<dbReference type="NCBIfam" id="TIGR04354">
    <property type="entry name" value="amphi-Trp"/>
    <property type="match status" value="1"/>
</dbReference>
<dbReference type="Proteomes" id="UP001166304">
    <property type="component" value="Unassembled WGS sequence"/>
</dbReference>
<name>A0AA41G437_9EURY</name>
<feature type="domain" description="Amphi-Trp" evidence="2">
    <location>
        <begin position="1"/>
        <end position="89"/>
    </location>
</feature>
<evidence type="ECO:0000313" key="4">
    <source>
        <dbReference type="Proteomes" id="UP001166304"/>
    </source>
</evidence>
<dbReference type="RefSeq" id="WP_162414015.1">
    <property type="nucleotide sequence ID" value="NZ_JAHQXE010000005.1"/>
</dbReference>
<proteinExistence type="predicted"/>
<keyword evidence="4" id="KW-1185">Reference proteome</keyword>
<feature type="compositionally biased region" description="Basic and acidic residues" evidence="1">
    <location>
        <begin position="54"/>
        <end position="63"/>
    </location>
</feature>
<gene>
    <name evidence="3" type="ORF">KTS37_15900</name>
</gene>
<comment type="caution">
    <text evidence="3">The sequence shown here is derived from an EMBL/GenBank/DDBJ whole genome shotgun (WGS) entry which is preliminary data.</text>
</comment>
<evidence type="ECO:0000259" key="2">
    <source>
        <dbReference type="Pfam" id="PF20068"/>
    </source>
</evidence>